<dbReference type="Proteomes" id="UP000838100">
    <property type="component" value="Unassembled WGS sequence"/>
</dbReference>
<name>A0ABN8EJM9_9GAMM</name>
<keyword evidence="1" id="KW-0732">Signal</keyword>
<protein>
    <submittedName>
        <fullName evidence="2">Uncharacterized protein</fullName>
    </submittedName>
</protein>
<organism evidence="2 3">
    <name type="scientific">Sinobacterium norvegicum</name>
    <dbReference type="NCBI Taxonomy" id="1641715"/>
    <lineage>
        <taxon>Bacteria</taxon>
        <taxon>Pseudomonadati</taxon>
        <taxon>Pseudomonadota</taxon>
        <taxon>Gammaproteobacteria</taxon>
        <taxon>Cellvibrionales</taxon>
        <taxon>Spongiibacteraceae</taxon>
        <taxon>Sinobacterium</taxon>
    </lineage>
</organism>
<reference evidence="2" key="1">
    <citation type="submission" date="2021-12" db="EMBL/GenBank/DDBJ databases">
        <authorList>
            <person name="Rodrigo-Torres L."/>
            <person name="Arahal R. D."/>
            <person name="Lucena T."/>
        </authorList>
    </citation>
    <scope>NUCLEOTIDE SEQUENCE</scope>
    <source>
        <strain evidence="2">CECT 8267</strain>
    </source>
</reference>
<keyword evidence="3" id="KW-1185">Reference proteome</keyword>
<sequence>MSKVKNAVWAAIMLLSVPAMAEVAIVNPPSTMVLKGWSGISASSDIIADADFCIISTGEESGAFNGDYRVKAFLASEPGARDFYLRAEGANIFKLPFSVYFKQGGGYDELSYDDRWSDLYNEADGCGNGGVSLRLAVSQSAIKDALPGNYRGNLILEARNFKFLVLPGEKESINIALNIPRLVQISDVKDMRLTPVNNSMTLRDRQNFCVYSTGGHDFSITASSLQNGFQLQQQGSSSCSGNQCMDYQVQVDYVGDQQADPGEQLQNNVVSSHRWPGAKTKYCRDKGNNMALTISADQANAAPGVYRDTLTLTVRPD</sequence>
<evidence type="ECO:0000313" key="2">
    <source>
        <dbReference type="EMBL" id="CAH0991945.1"/>
    </source>
</evidence>
<dbReference type="RefSeq" id="WP_237444644.1">
    <property type="nucleotide sequence ID" value="NZ_CAKLPX010000002.1"/>
</dbReference>
<evidence type="ECO:0000256" key="1">
    <source>
        <dbReference type="SAM" id="SignalP"/>
    </source>
</evidence>
<evidence type="ECO:0000313" key="3">
    <source>
        <dbReference type="Proteomes" id="UP000838100"/>
    </source>
</evidence>
<accession>A0ABN8EJM9</accession>
<feature type="signal peptide" evidence="1">
    <location>
        <begin position="1"/>
        <end position="21"/>
    </location>
</feature>
<gene>
    <name evidence="2" type="ORF">SIN8267_02060</name>
</gene>
<feature type="chain" id="PRO_5045430932" evidence="1">
    <location>
        <begin position="22"/>
        <end position="317"/>
    </location>
</feature>
<dbReference type="EMBL" id="CAKLPX010000002">
    <property type="protein sequence ID" value="CAH0991945.1"/>
    <property type="molecule type" value="Genomic_DNA"/>
</dbReference>
<proteinExistence type="predicted"/>
<comment type="caution">
    <text evidence="2">The sequence shown here is derived from an EMBL/GenBank/DDBJ whole genome shotgun (WGS) entry which is preliminary data.</text>
</comment>